<keyword evidence="3" id="KW-1185">Reference proteome</keyword>
<feature type="compositionally biased region" description="Acidic residues" evidence="1">
    <location>
        <begin position="295"/>
        <end position="316"/>
    </location>
</feature>
<gene>
    <name evidence="2" type="ORF">QO015_000282</name>
</gene>
<feature type="compositionally biased region" description="Low complexity" evidence="1">
    <location>
        <begin position="354"/>
        <end position="365"/>
    </location>
</feature>
<feature type="region of interest" description="Disordered" evidence="1">
    <location>
        <begin position="55"/>
        <end position="387"/>
    </location>
</feature>
<evidence type="ECO:0000256" key="1">
    <source>
        <dbReference type="SAM" id="MobiDB-lite"/>
    </source>
</evidence>
<feature type="compositionally biased region" description="Low complexity" evidence="1">
    <location>
        <begin position="145"/>
        <end position="160"/>
    </location>
</feature>
<feature type="compositionally biased region" description="Pro residues" evidence="1">
    <location>
        <begin position="74"/>
        <end position="84"/>
    </location>
</feature>
<dbReference type="RefSeq" id="WP_266281952.1">
    <property type="nucleotide sequence ID" value="NZ_JAPKNF010000001.1"/>
</dbReference>
<protein>
    <submittedName>
        <fullName evidence="2">Uncharacterized protein</fullName>
    </submittedName>
</protein>
<organism evidence="2 3">
    <name type="scientific">Kaistia geumhonensis</name>
    <dbReference type="NCBI Taxonomy" id="410839"/>
    <lineage>
        <taxon>Bacteria</taxon>
        <taxon>Pseudomonadati</taxon>
        <taxon>Pseudomonadota</taxon>
        <taxon>Alphaproteobacteria</taxon>
        <taxon>Hyphomicrobiales</taxon>
        <taxon>Kaistiaceae</taxon>
        <taxon>Kaistia</taxon>
    </lineage>
</organism>
<feature type="compositionally biased region" description="Basic and acidic residues" evidence="1">
    <location>
        <begin position="333"/>
        <end position="342"/>
    </location>
</feature>
<accession>A0ABU0M147</accession>
<proteinExistence type="predicted"/>
<feature type="compositionally biased region" description="Pro residues" evidence="1">
    <location>
        <begin position="161"/>
        <end position="172"/>
    </location>
</feature>
<feature type="compositionally biased region" description="Basic and acidic residues" evidence="1">
    <location>
        <begin position="59"/>
        <end position="70"/>
    </location>
</feature>
<evidence type="ECO:0000313" key="3">
    <source>
        <dbReference type="Proteomes" id="UP001223743"/>
    </source>
</evidence>
<feature type="compositionally biased region" description="Pro residues" evidence="1">
    <location>
        <begin position="193"/>
        <end position="202"/>
    </location>
</feature>
<sequence>MSDLNVSEAHLQELRRIHSMLHASMDALIRDLNANEAARLLILLDDRLTSLINTVAAQPEEKQDRGRTDRPLPGTRPPAAPSMPPRSFADRGDPKPVPADSPPPVSQASKTTDAEAVSPRPVASSFQKAAPDTPIASATGGKIGAPAVAASASLPSSHVAPEPPPARTPVPEPATGAAPQQHEAELPGGPILFVPPPPPPRAPSIDRTVGPTAVATPASPPEAGAPALPGTSRTASPSGGEPPLVPGGLAELPPSIEAAVVAATPSASIPKPDDAAEPRTVMPPAPPLESPTDFRDEEEREEDGEDWIDEDFEDGEDLARQAESDEPQDPFEDEKAATDDTPTKPAQGGGLFSGGLLSKLKLPSFGRRKAQETEKEPEPVAADEEADDLLEEFEEFEELEEFDELEEETLASEAEALPARMEGPSESALRRLHQIIDQLAAENLLDEALRRTGNRIELRKVEDGLDIVVKGLPAALGKVRLDAADGHVSFQPRFGLDLPERGPNRADLELWLKAMGDVVVHVLADISQRRSKSGGPAGEPGA</sequence>
<dbReference type="EMBL" id="JAUSWJ010000001">
    <property type="protein sequence ID" value="MDQ0514669.1"/>
    <property type="molecule type" value="Genomic_DNA"/>
</dbReference>
<name>A0ABU0M147_9HYPH</name>
<reference evidence="2 3" key="1">
    <citation type="submission" date="2023-07" db="EMBL/GenBank/DDBJ databases">
        <title>Genomic Encyclopedia of Type Strains, Phase IV (KMG-IV): sequencing the most valuable type-strain genomes for metagenomic binning, comparative biology and taxonomic classification.</title>
        <authorList>
            <person name="Goeker M."/>
        </authorList>
    </citation>
    <scope>NUCLEOTIDE SEQUENCE [LARGE SCALE GENOMIC DNA]</scope>
    <source>
        <strain evidence="2 3">B1-1</strain>
    </source>
</reference>
<feature type="compositionally biased region" description="Pro residues" evidence="1">
    <location>
        <begin position="95"/>
        <end position="105"/>
    </location>
</feature>
<feature type="compositionally biased region" description="Basic and acidic residues" evidence="1">
    <location>
        <begin position="369"/>
        <end position="378"/>
    </location>
</feature>
<comment type="caution">
    <text evidence="2">The sequence shown here is derived from an EMBL/GenBank/DDBJ whole genome shotgun (WGS) entry which is preliminary data.</text>
</comment>
<dbReference type="Proteomes" id="UP001223743">
    <property type="component" value="Unassembled WGS sequence"/>
</dbReference>
<evidence type="ECO:0000313" key="2">
    <source>
        <dbReference type="EMBL" id="MDQ0514669.1"/>
    </source>
</evidence>